<dbReference type="OrthoDB" id="9802739at2"/>
<comment type="catalytic activity">
    <reaction evidence="7">
        <text>D-glucose 6-phosphate + NADP(+) = 6-phospho-D-glucono-1,5-lactone + NADPH + H(+)</text>
        <dbReference type="Rhea" id="RHEA:15841"/>
        <dbReference type="ChEBI" id="CHEBI:15378"/>
        <dbReference type="ChEBI" id="CHEBI:57783"/>
        <dbReference type="ChEBI" id="CHEBI:57955"/>
        <dbReference type="ChEBI" id="CHEBI:58349"/>
        <dbReference type="ChEBI" id="CHEBI:61548"/>
        <dbReference type="EC" id="1.1.1.49"/>
    </reaction>
</comment>
<dbReference type="AlphaFoldDB" id="A0A385SM05"/>
<dbReference type="SUPFAM" id="SSF55347">
    <property type="entry name" value="Glyceraldehyde-3-phosphate dehydrogenase-like, C-terminal domain"/>
    <property type="match status" value="1"/>
</dbReference>
<dbReference type="PANTHER" id="PTHR23429">
    <property type="entry name" value="GLUCOSE-6-PHOSPHATE 1-DEHYDROGENASE G6PD"/>
    <property type="match status" value="1"/>
</dbReference>
<dbReference type="PIRSF" id="PIRSF000110">
    <property type="entry name" value="G6PD"/>
    <property type="match status" value="1"/>
</dbReference>
<evidence type="ECO:0000256" key="1">
    <source>
        <dbReference type="ARBA" id="ARBA00004937"/>
    </source>
</evidence>
<dbReference type="KEGG" id="chk:D4L85_15325"/>
<feature type="domain" description="Glucose-6-phosphate dehydrogenase C-terminal" evidence="9">
    <location>
        <begin position="200"/>
        <end position="498"/>
    </location>
</feature>
<dbReference type="PANTHER" id="PTHR23429:SF0">
    <property type="entry name" value="GLUCOSE-6-PHOSPHATE 1-DEHYDROGENASE"/>
    <property type="match status" value="1"/>
</dbReference>
<dbReference type="PROSITE" id="PS00069">
    <property type="entry name" value="G6P_DEHYDROGENASE"/>
    <property type="match status" value="1"/>
</dbReference>
<evidence type="ECO:0000259" key="8">
    <source>
        <dbReference type="Pfam" id="PF00479"/>
    </source>
</evidence>
<gene>
    <name evidence="7 10" type="primary">zwf</name>
    <name evidence="10" type="ORF">D4L85_15325</name>
</gene>
<dbReference type="GO" id="GO:0050661">
    <property type="term" value="F:NADP binding"/>
    <property type="evidence" value="ECO:0007669"/>
    <property type="project" value="UniProtKB-UniRule"/>
</dbReference>
<feature type="domain" description="Glucose-6-phosphate dehydrogenase NAD-binding" evidence="8">
    <location>
        <begin position="17"/>
        <end position="198"/>
    </location>
</feature>
<dbReference type="Gene3D" id="3.40.50.720">
    <property type="entry name" value="NAD(P)-binding Rossmann-like Domain"/>
    <property type="match status" value="1"/>
</dbReference>
<evidence type="ECO:0000256" key="3">
    <source>
        <dbReference type="ARBA" id="ARBA00022526"/>
    </source>
</evidence>
<evidence type="ECO:0000256" key="7">
    <source>
        <dbReference type="HAMAP-Rule" id="MF_00966"/>
    </source>
</evidence>
<dbReference type="NCBIfam" id="NF009492">
    <property type="entry name" value="PRK12853.1-3"/>
    <property type="match status" value="1"/>
</dbReference>
<keyword evidence="4 7" id="KW-0521">NADP</keyword>
<dbReference type="Gene3D" id="3.30.360.10">
    <property type="entry name" value="Dihydrodipicolinate Reductase, domain 2"/>
    <property type="match status" value="1"/>
</dbReference>
<dbReference type="InterPro" id="IPR001282">
    <property type="entry name" value="G6P_DH"/>
</dbReference>
<evidence type="ECO:0000259" key="9">
    <source>
        <dbReference type="Pfam" id="PF02781"/>
    </source>
</evidence>
<comment type="caution">
    <text evidence="7">Lacks conserved residue(s) required for the propagation of feature annotation.</text>
</comment>
<dbReference type="NCBIfam" id="TIGR00871">
    <property type="entry name" value="zwf"/>
    <property type="match status" value="1"/>
</dbReference>
<evidence type="ECO:0000256" key="2">
    <source>
        <dbReference type="ARBA" id="ARBA00009975"/>
    </source>
</evidence>
<feature type="binding site" evidence="7">
    <location>
        <position position="193"/>
    </location>
    <ligand>
        <name>substrate</name>
    </ligand>
</feature>
<keyword evidence="11" id="KW-1185">Reference proteome</keyword>
<dbReference type="SUPFAM" id="SSF51735">
    <property type="entry name" value="NAD(P)-binding Rossmann-fold domains"/>
    <property type="match status" value="1"/>
</dbReference>
<dbReference type="PRINTS" id="PR00079">
    <property type="entry name" value="G6PDHDRGNASE"/>
</dbReference>
<feature type="binding site" evidence="7">
    <location>
        <position position="351"/>
    </location>
    <ligand>
        <name>substrate</name>
    </ligand>
</feature>
<keyword evidence="6 7" id="KW-0119">Carbohydrate metabolism</keyword>
<dbReference type="GO" id="GO:0009051">
    <property type="term" value="P:pentose-phosphate shunt, oxidative branch"/>
    <property type="evidence" value="ECO:0007669"/>
    <property type="project" value="TreeGrafter"/>
</dbReference>
<dbReference type="UniPathway" id="UPA00115">
    <property type="reaction ID" value="UER00408"/>
</dbReference>
<dbReference type="Pfam" id="PF00479">
    <property type="entry name" value="G6PD_N"/>
    <property type="match status" value="1"/>
</dbReference>
<sequence>MSATADSSKTHPTIFFIFGGTGDLTSRKLVPALFNLFLDGWMPKHLAIVAMGRTAFTDDQFREELLKDINQFSRRGKADKAKWDAFSKSVYFQVSDINNTATYEEQAARIAKFTQEAGVAPNVIYYLAVAPRFFSTITENLSRHKLAADAERTRIVIEKPFGHDLESAKELNKQLCSIFSERQIYRIDHYLGKETVQNILAFRFANSIFEPLWNRNNIDHVQISVTEQLGMGNRGGYYDEAGAMRDMIQNHILQLLCLVAMEPPVSFQADEVRNRKVDVLNSVRKFSPEDIQRNTVRGQYSKGWIEGKEVPGYREEQGVNPQSNTETFAAIKFFVDNWRWHGVPFYLRTGKRMHQSSSVITIQFKDVPHMIFPSEAVEGWQQNRLIISIQPEMSVRLQVQAKRPGLEMALNPVDMIFDYNGTYTGDTPEAYETLLLDTMLGDQTLFMRGDQVEAAWDLLMPILNAWSGKKSLSFPNYSADSWGPETAEALIARDGFHWFTLPLKNNGHHG</sequence>
<name>A0A385SM05_9BACT</name>
<protein>
    <recommendedName>
        <fullName evidence="7">Glucose-6-phosphate 1-dehydrogenase</fullName>
        <shortName evidence="7">G6PD</shortName>
        <ecNumber evidence="7">1.1.1.49</ecNumber>
    </recommendedName>
</protein>
<dbReference type="Proteomes" id="UP000266183">
    <property type="component" value="Chromosome"/>
</dbReference>
<dbReference type="HAMAP" id="MF_00966">
    <property type="entry name" value="G6PD"/>
    <property type="match status" value="1"/>
</dbReference>
<dbReference type="GO" id="GO:0005829">
    <property type="term" value="C:cytosol"/>
    <property type="evidence" value="ECO:0007669"/>
    <property type="project" value="TreeGrafter"/>
</dbReference>
<dbReference type="InterPro" id="IPR019796">
    <property type="entry name" value="G6P_DH_AS"/>
</dbReference>
<feature type="binding site" evidence="7">
    <location>
        <position position="159"/>
    </location>
    <ligand>
        <name>NADP(+)</name>
        <dbReference type="ChEBI" id="CHEBI:58349"/>
    </ligand>
</feature>
<feature type="binding site" evidence="7">
    <location>
        <begin position="96"/>
        <end position="97"/>
    </location>
    <ligand>
        <name>NADP(+)</name>
        <dbReference type="ChEBI" id="CHEBI:58349"/>
    </ligand>
</feature>
<feature type="binding site" evidence="7">
    <location>
        <position position="189"/>
    </location>
    <ligand>
        <name>substrate</name>
    </ligand>
</feature>
<comment type="similarity">
    <text evidence="2 7">Belongs to the glucose-6-phosphate dehydrogenase family.</text>
</comment>
<reference evidence="11" key="1">
    <citation type="submission" date="2018-09" db="EMBL/GenBank/DDBJ databases">
        <title>Chryseolinea sp. KIS68-18 isolated from soil.</title>
        <authorList>
            <person name="Weon H.-Y."/>
            <person name="Kwon S.-W."/>
            <person name="Lee S.A."/>
        </authorList>
    </citation>
    <scope>NUCLEOTIDE SEQUENCE [LARGE SCALE GENOMIC DNA]</scope>
    <source>
        <strain evidence="11">KIS68-18</strain>
    </source>
</reference>
<feature type="binding site" evidence="7">
    <location>
        <position position="53"/>
    </location>
    <ligand>
        <name>NADP(+)</name>
        <dbReference type="ChEBI" id="CHEBI:58349"/>
    </ligand>
</feature>
<keyword evidence="5 7" id="KW-0560">Oxidoreductase</keyword>
<feature type="binding site" evidence="7">
    <location>
        <position position="227"/>
    </location>
    <ligand>
        <name>substrate</name>
    </ligand>
</feature>
<feature type="active site" description="Proton acceptor" evidence="7">
    <location>
        <position position="251"/>
    </location>
</feature>
<dbReference type="RefSeq" id="WP_119755113.1">
    <property type="nucleotide sequence ID" value="NZ_CP032382.1"/>
</dbReference>
<dbReference type="GO" id="GO:0004345">
    <property type="term" value="F:glucose-6-phosphate dehydrogenase activity"/>
    <property type="evidence" value="ECO:0007669"/>
    <property type="project" value="UniProtKB-UniRule"/>
</dbReference>
<dbReference type="EC" id="1.1.1.49" evidence="7"/>
<dbReference type="InterPro" id="IPR022674">
    <property type="entry name" value="G6P_DH_NAD-bd"/>
</dbReference>
<proteinExistence type="inferred from homology"/>
<dbReference type="GO" id="GO:0006006">
    <property type="term" value="P:glucose metabolic process"/>
    <property type="evidence" value="ECO:0007669"/>
    <property type="project" value="UniProtKB-KW"/>
</dbReference>
<evidence type="ECO:0000313" key="10">
    <source>
        <dbReference type="EMBL" id="AYB31852.1"/>
    </source>
</evidence>
<evidence type="ECO:0000256" key="4">
    <source>
        <dbReference type="ARBA" id="ARBA00022857"/>
    </source>
</evidence>
<accession>A0A385SM05</accession>
<organism evidence="10 11">
    <name type="scientific">Chryseolinea soli</name>
    <dbReference type="NCBI Taxonomy" id="2321403"/>
    <lineage>
        <taxon>Bacteria</taxon>
        <taxon>Pseudomonadati</taxon>
        <taxon>Bacteroidota</taxon>
        <taxon>Cytophagia</taxon>
        <taxon>Cytophagales</taxon>
        <taxon>Fulvivirgaceae</taxon>
        <taxon>Chryseolinea</taxon>
    </lineage>
</organism>
<comment type="pathway">
    <text evidence="1 7">Carbohydrate degradation; pentose phosphate pathway; D-ribulose 5-phosphate from D-glucose 6-phosphate (oxidative stage): step 1/3.</text>
</comment>
<evidence type="ECO:0000313" key="11">
    <source>
        <dbReference type="Proteomes" id="UP000266183"/>
    </source>
</evidence>
<comment type="function">
    <text evidence="7">Catalyzes the oxidation of glucose 6-phosphate to 6-phosphogluconolactone.</text>
</comment>
<evidence type="ECO:0000256" key="5">
    <source>
        <dbReference type="ARBA" id="ARBA00023002"/>
    </source>
</evidence>
<evidence type="ECO:0000256" key="6">
    <source>
        <dbReference type="ARBA" id="ARBA00023277"/>
    </source>
</evidence>
<dbReference type="InterPro" id="IPR036291">
    <property type="entry name" value="NAD(P)-bd_dom_sf"/>
</dbReference>
<dbReference type="Pfam" id="PF02781">
    <property type="entry name" value="G6PD_C"/>
    <property type="match status" value="1"/>
</dbReference>
<dbReference type="InterPro" id="IPR022675">
    <property type="entry name" value="G6P_DH_C"/>
</dbReference>
<keyword evidence="3 7" id="KW-0313">Glucose metabolism</keyword>
<dbReference type="EMBL" id="CP032382">
    <property type="protein sequence ID" value="AYB31852.1"/>
    <property type="molecule type" value="Genomic_DNA"/>
</dbReference>
<feature type="binding site" evidence="7">
    <location>
        <position position="246"/>
    </location>
    <ligand>
        <name>substrate</name>
    </ligand>
</feature>